<gene>
    <name evidence="9" type="ORF">H9804_03905</name>
</gene>
<keyword evidence="6" id="KW-0408">Iron</keyword>
<dbReference type="Proteomes" id="UP000824176">
    <property type="component" value="Unassembled WGS sequence"/>
</dbReference>
<keyword evidence="1" id="KW-0813">Transport</keyword>
<dbReference type="InterPro" id="IPR017896">
    <property type="entry name" value="4Fe4S_Fe-S-bd"/>
</dbReference>
<evidence type="ECO:0000256" key="6">
    <source>
        <dbReference type="ARBA" id="ARBA00023004"/>
    </source>
</evidence>
<evidence type="ECO:0000256" key="3">
    <source>
        <dbReference type="ARBA" id="ARBA00022723"/>
    </source>
</evidence>
<evidence type="ECO:0000256" key="7">
    <source>
        <dbReference type="ARBA" id="ARBA00023014"/>
    </source>
</evidence>
<dbReference type="Gene3D" id="3.30.70.20">
    <property type="match status" value="2"/>
</dbReference>
<comment type="caution">
    <text evidence="9">The sequence shown here is derived from an EMBL/GenBank/DDBJ whole genome shotgun (WGS) entry which is preliminary data.</text>
</comment>
<evidence type="ECO:0000256" key="2">
    <source>
        <dbReference type="ARBA" id="ARBA00022485"/>
    </source>
</evidence>
<reference evidence="9" key="1">
    <citation type="journal article" date="2021" name="PeerJ">
        <title>Extensive microbial diversity within the chicken gut microbiome revealed by metagenomics and culture.</title>
        <authorList>
            <person name="Gilroy R."/>
            <person name="Ravi A."/>
            <person name="Getino M."/>
            <person name="Pursley I."/>
            <person name="Horton D.L."/>
            <person name="Alikhan N.F."/>
            <person name="Baker D."/>
            <person name="Gharbi K."/>
            <person name="Hall N."/>
            <person name="Watson M."/>
            <person name="Adriaenssens E.M."/>
            <person name="Foster-Nyarko E."/>
            <person name="Jarju S."/>
            <person name="Secka A."/>
            <person name="Antonio M."/>
            <person name="Oren A."/>
            <person name="Chaudhuri R.R."/>
            <person name="La Ragione R."/>
            <person name="Hildebrand F."/>
            <person name="Pallen M.J."/>
        </authorList>
    </citation>
    <scope>NUCLEOTIDE SEQUENCE</scope>
    <source>
        <strain evidence="9">ChiW4-1371</strain>
    </source>
</reference>
<feature type="domain" description="4Fe-4S ferredoxin-type" evidence="8">
    <location>
        <begin position="11"/>
        <end position="41"/>
    </location>
</feature>
<dbReference type="GO" id="GO:0046872">
    <property type="term" value="F:metal ion binding"/>
    <property type="evidence" value="ECO:0007669"/>
    <property type="project" value="UniProtKB-KW"/>
</dbReference>
<dbReference type="PANTHER" id="PTHR43177:SF5">
    <property type="entry name" value="ANAEROBIC DIMETHYL SULFOXIDE REDUCTASE CHAIN B-RELATED"/>
    <property type="match status" value="1"/>
</dbReference>
<dbReference type="InterPro" id="IPR050954">
    <property type="entry name" value="ET_IronSulfur_Cluster-Binding"/>
</dbReference>
<keyword evidence="7" id="KW-0411">Iron-sulfur</keyword>
<dbReference type="PANTHER" id="PTHR43177">
    <property type="entry name" value="PROTEIN NRFC"/>
    <property type="match status" value="1"/>
</dbReference>
<evidence type="ECO:0000259" key="8">
    <source>
        <dbReference type="PROSITE" id="PS51379"/>
    </source>
</evidence>
<evidence type="ECO:0000256" key="4">
    <source>
        <dbReference type="ARBA" id="ARBA00022737"/>
    </source>
</evidence>
<name>A0A9D2GU77_9BACT</name>
<dbReference type="SUPFAM" id="SSF54862">
    <property type="entry name" value="4Fe-4S ferredoxins"/>
    <property type="match status" value="1"/>
</dbReference>
<evidence type="ECO:0000313" key="10">
    <source>
        <dbReference type="Proteomes" id="UP000824176"/>
    </source>
</evidence>
<evidence type="ECO:0000313" key="9">
    <source>
        <dbReference type="EMBL" id="HIZ89066.1"/>
    </source>
</evidence>
<feature type="domain" description="4Fe-4S ferredoxin-type" evidence="8">
    <location>
        <begin position="85"/>
        <end position="114"/>
    </location>
</feature>
<evidence type="ECO:0000256" key="5">
    <source>
        <dbReference type="ARBA" id="ARBA00022982"/>
    </source>
</evidence>
<evidence type="ECO:0000256" key="1">
    <source>
        <dbReference type="ARBA" id="ARBA00022448"/>
    </source>
</evidence>
<accession>A0A9D2GU77</accession>
<dbReference type="EMBL" id="DXAQ01000060">
    <property type="protein sequence ID" value="HIZ89066.1"/>
    <property type="molecule type" value="Genomic_DNA"/>
</dbReference>
<dbReference type="AlphaFoldDB" id="A0A9D2GU77"/>
<dbReference type="CDD" id="cd16371">
    <property type="entry name" value="DMSOR_beta_like"/>
    <property type="match status" value="1"/>
</dbReference>
<dbReference type="Pfam" id="PF13247">
    <property type="entry name" value="Fer4_11"/>
    <property type="match status" value="1"/>
</dbReference>
<proteinExistence type="predicted"/>
<reference evidence="9" key="2">
    <citation type="submission" date="2021-04" db="EMBL/GenBank/DDBJ databases">
        <authorList>
            <person name="Gilroy R."/>
        </authorList>
    </citation>
    <scope>NUCLEOTIDE SEQUENCE</scope>
    <source>
        <strain evidence="9">ChiW4-1371</strain>
    </source>
</reference>
<keyword evidence="3" id="KW-0479">Metal-binding</keyword>
<organism evidence="9 10">
    <name type="scientific">Candidatus Mucispirillum faecigallinarum</name>
    <dbReference type="NCBI Taxonomy" id="2838699"/>
    <lineage>
        <taxon>Bacteria</taxon>
        <taxon>Pseudomonadati</taxon>
        <taxon>Deferribacterota</taxon>
        <taxon>Deferribacteres</taxon>
        <taxon>Deferribacterales</taxon>
        <taxon>Mucispirillaceae</taxon>
        <taxon>Mucispirillum</taxon>
    </lineage>
</organism>
<dbReference type="GO" id="GO:0051539">
    <property type="term" value="F:4 iron, 4 sulfur cluster binding"/>
    <property type="evidence" value="ECO:0007669"/>
    <property type="project" value="UniProtKB-KW"/>
</dbReference>
<keyword evidence="5" id="KW-0249">Electron transport</keyword>
<sequence length="223" mass="24541">MSYKIDESKQLGFYFDQTRCGACNACTVACKDWNQVNPGKAAWRKQFTYELADGFFPLAFGCNHCDEPACAAVCSAGAITKDANGIVTVNRDKCQKLQMCVTACPFAKPQIADDKQEPNPHVSWRVSHPMQKCTFCTDRLAAGMEPACVASCVGRALDFGTVEYIKQKYPDAKKLNYGDFPYAFVNNQNDTGPNLYIKPIAKQNTAGGLVIRKAGSYTGKRQD</sequence>
<dbReference type="PROSITE" id="PS51379">
    <property type="entry name" value="4FE4S_FER_2"/>
    <property type="match status" value="2"/>
</dbReference>
<keyword evidence="2" id="KW-0004">4Fe-4S</keyword>
<protein>
    <submittedName>
        <fullName evidence="9">4Fe-4S dicluster domain-containing protein</fullName>
    </submittedName>
</protein>
<keyword evidence="4" id="KW-0677">Repeat</keyword>